<dbReference type="AlphaFoldDB" id="A0A2U1TBF2"/>
<feature type="domain" description="Ketoreductase" evidence="3">
    <location>
        <begin position="24"/>
        <end position="215"/>
    </location>
</feature>
<dbReference type="GO" id="GO:0016491">
    <property type="term" value="F:oxidoreductase activity"/>
    <property type="evidence" value="ECO:0007669"/>
    <property type="project" value="UniProtKB-KW"/>
</dbReference>
<protein>
    <submittedName>
        <fullName evidence="4">Alcohol dehydrogenase</fullName>
    </submittedName>
</protein>
<organism evidence="4 5">
    <name type="scientific">Mycetocola zhujimingii</name>
    <dbReference type="NCBI Taxonomy" id="2079792"/>
    <lineage>
        <taxon>Bacteria</taxon>
        <taxon>Bacillati</taxon>
        <taxon>Actinomycetota</taxon>
        <taxon>Actinomycetes</taxon>
        <taxon>Micrococcales</taxon>
        <taxon>Microbacteriaceae</taxon>
        <taxon>Mycetocola</taxon>
    </lineage>
</organism>
<comment type="caution">
    <text evidence="4">The sequence shown here is derived from an EMBL/GenBank/DDBJ whole genome shotgun (WGS) entry which is preliminary data.</text>
</comment>
<dbReference type="PROSITE" id="PS00061">
    <property type="entry name" value="ADH_SHORT"/>
    <property type="match status" value="1"/>
</dbReference>
<dbReference type="InterPro" id="IPR020904">
    <property type="entry name" value="Sc_DH/Rdtase_CS"/>
</dbReference>
<dbReference type="EMBL" id="QEFB01000013">
    <property type="protein sequence ID" value="PWC06218.1"/>
    <property type="molecule type" value="Genomic_DNA"/>
</dbReference>
<evidence type="ECO:0000259" key="3">
    <source>
        <dbReference type="SMART" id="SM00822"/>
    </source>
</evidence>
<dbReference type="Proteomes" id="UP000244962">
    <property type="component" value="Unassembled WGS sequence"/>
</dbReference>
<sequence>MTGSETARRGVAGRAVSGRDVSGRRVLVAGATSAAGIAVCRDLQAAGALVIAVGSNQDGIDRLIEQVPDAVVHVADLTRFDEVAALADRVHDGSAPSTGGPIDGLIHLVGGWRGGGGLSGQSDEDWDFLHSRIVTTLRNTTRVFVDDLRASDAGRLAIVSSTTLDHPMPGGANYAAAKAAAETWVRAVANGFEKSAPTASATIFVVQALDGLEASLATAVTGLWDAERPSLSRVPLHAEATSAQ</sequence>
<dbReference type="RefSeq" id="WP_108963262.1">
    <property type="nucleotide sequence ID" value="NZ_QEFB01000013.1"/>
</dbReference>
<dbReference type="InterPro" id="IPR002347">
    <property type="entry name" value="SDR_fam"/>
</dbReference>
<dbReference type="PANTHER" id="PTHR43477:SF1">
    <property type="entry name" value="DIHYDROANTICAPSIN 7-DEHYDROGENASE"/>
    <property type="match status" value="1"/>
</dbReference>
<dbReference type="InterPro" id="IPR036291">
    <property type="entry name" value="NAD(P)-bd_dom_sf"/>
</dbReference>
<name>A0A2U1TBF2_9MICO</name>
<gene>
    <name evidence="4" type="ORF">DF223_11425</name>
</gene>
<evidence type="ECO:0000313" key="5">
    <source>
        <dbReference type="Proteomes" id="UP000244962"/>
    </source>
</evidence>
<keyword evidence="5" id="KW-1185">Reference proteome</keyword>
<dbReference type="Gene3D" id="3.40.50.720">
    <property type="entry name" value="NAD(P)-binding Rossmann-like Domain"/>
    <property type="match status" value="1"/>
</dbReference>
<keyword evidence="2" id="KW-0560">Oxidoreductase</keyword>
<dbReference type="PRINTS" id="PR00081">
    <property type="entry name" value="GDHRDH"/>
</dbReference>
<dbReference type="InterPro" id="IPR051122">
    <property type="entry name" value="SDR_DHRS6-like"/>
</dbReference>
<accession>A0A2U1TBF2</accession>
<comment type="similarity">
    <text evidence="1">Belongs to the short-chain dehydrogenases/reductases (SDR) family.</text>
</comment>
<dbReference type="SMART" id="SM00822">
    <property type="entry name" value="PKS_KR"/>
    <property type="match status" value="1"/>
</dbReference>
<dbReference type="Pfam" id="PF00106">
    <property type="entry name" value="adh_short"/>
    <property type="match status" value="1"/>
</dbReference>
<dbReference type="PANTHER" id="PTHR43477">
    <property type="entry name" value="DIHYDROANTICAPSIN 7-DEHYDROGENASE"/>
    <property type="match status" value="1"/>
</dbReference>
<dbReference type="SUPFAM" id="SSF51735">
    <property type="entry name" value="NAD(P)-binding Rossmann-fold domains"/>
    <property type="match status" value="1"/>
</dbReference>
<reference evidence="5" key="1">
    <citation type="submission" date="2018-04" db="EMBL/GenBank/DDBJ databases">
        <authorList>
            <person name="Liu S."/>
            <person name="Wang Z."/>
            <person name="Li J."/>
        </authorList>
    </citation>
    <scope>NUCLEOTIDE SEQUENCE [LARGE SCALE GENOMIC DNA]</scope>
    <source>
        <strain evidence="5">622</strain>
    </source>
</reference>
<evidence type="ECO:0000256" key="1">
    <source>
        <dbReference type="ARBA" id="ARBA00006484"/>
    </source>
</evidence>
<proteinExistence type="inferred from homology"/>
<evidence type="ECO:0000256" key="2">
    <source>
        <dbReference type="ARBA" id="ARBA00023002"/>
    </source>
</evidence>
<evidence type="ECO:0000313" key="4">
    <source>
        <dbReference type="EMBL" id="PWC06218.1"/>
    </source>
</evidence>
<dbReference type="InterPro" id="IPR057326">
    <property type="entry name" value="KR_dom"/>
</dbReference>